<keyword evidence="4" id="KW-1185">Reference proteome</keyword>
<dbReference type="Pfam" id="PF04203">
    <property type="entry name" value="Sortase"/>
    <property type="match status" value="1"/>
</dbReference>
<keyword evidence="1" id="KW-0378">Hydrolase</keyword>
<organism evidence="3 4">
    <name type="scientific">Streptomyces spinosisporus</name>
    <dbReference type="NCBI Taxonomy" id="2927582"/>
    <lineage>
        <taxon>Bacteria</taxon>
        <taxon>Bacillati</taxon>
        <taxon>Actinomycetota</taxon>
        <taxon>Actinomycetes</taxon>
        <taxon>Kitasatosporales</taxon>
        <taxon>Streptomycetaceae</taxon>
        <taxon>Streptomyces</taxon>
    </lineage>
</organism>
<dbReference type="InterPro" id="IPR005754">
    <property type="entry name" value="Sortase"/>
</dbReference>
<evidence type="ECO:0000313" key="4">
    <source>
        <dbReference type="Proteomes" id="UP001165270"/>
    </source>
</evidence>
<dbReference type="InterPro" id="IPR042001">
    <property type="entry name" value="Sortase_F"/>
</dbReference>
<feature type="compositionally biased region" description="Basic and acidic residues" evidence="2">
    <location>
        <begin position="83"/>
        <end position="95"/>
    </location>
</feature>
<gene>
    <name evidence="3" type="ORF">MQN93_23695</name>
</gene>
<dbReference type="Gene3D" id="2.40.260.10">
    <property type="entry name" value="Sortase"/>
    <property type="match status" value="1"/>
</dbReference>
<evidence type="ECO:0000256" key="1">
    <source>
        <dbReference type="ARBA" id="ARBA00022801"/>
    </source>
</evidence>
<name>A0ABS9XL53_9ACTN</name>
<dbReference type="RefSeq" id="WP_016433758.1">
    <property type="nucleotide sequence ID" value="NZ_JALDAX010000009.1"/>
</dbReference>
<evidence type="ECO:0000256" key="2">
    <source>
        <dbReference type="SAM" id="MobiDB-lite"/>
    </source>
</evidence>
<comment type="caution">
    <text evidence="3">The sequence shown here is derived from an EMBL/GenBank/DDBJ whole genome shotgun (WGS) entry which is preliminary data.</text>
</comment>
<accession>A0ABS9XL53</accession>
<dbReference type="InterPro" id="IPR023365">
    <property type="entry name" value="Sortase_dom-sf"/>
</dbReference>
<dbReference type="Proteomes" id="UP001165270">
    <property type="component" value="Unassembled WGS sequence"/>
</dbReference>
<reference evidence="3" key="1">
    <citation type="submission" date="2022-03" db="EMBL/GenBank/DDBJ databases">
        <title>Streptomyces 7R015 and 7R016 isolated from Barleria lupulina in Thailand.</title>
        <authorList>
            <person name="Kanchanasin P."/>
            <person name="Phongsopitanun W."/>
            <person name="Tanasupawat S."/>
        </authorList>
    </citation>
    <scope>NUCLEOTIDE SEQUENCE</scope>
    <source>
        <strain evidence="3">7R016</strain>
    </source>
</reference>
<dbReference type="CDD" id="cd05829">
    <property type="entry name" value="Sortase_F"/>
    <property type="match status" value="1"/>
</dbReference>
<protein>
    <submittedName>
        <fullName evidence="3">Class F sortase</fullName>
    </submittedName>
</protein>
<dbReference type="NCBIfam" id="NF033748">
    <property type="entry name" value="class_F_sortase"/>
    <property type="match status" value="1"/>
</dbReference>
<proteinExistence type="predicted"/>
<feature type="compositionally biased region" description="Low complexity" evidence="2">
    <location>
        <begin position="52"/>
        <end position="75"/>
    </location>
</feature>
<evidence type="ECO:0000313" key="3">
    <source>
        <dbReference type="EMBL" id="MCI3242733.1"/>
    </source>
</evidence>
<feature type="region of interest" description="Disordered" evidence="2">
    <location>
        <begin position="1"/>
        <end position="24"/>
    </location>
</feature>
<dbReference type="EMBL" id="JALDAX010000009">
    <property type="protein sequence ID" value="MCI3242733.1"/>
    <property type="molecule type" value="Genomic_DNA"/>
</dbReference>
<feature type="region of interest" description="Disordered" evidence="2">
    <location>
        <begin position="44"/>
        <end position="95"/>
    </location>
</feature>
<sequence length="242" mass="25280">MAAPPSSPTDDEPAPGRQGSSRSGAMMMCAAAGLLLVASLISGHNSADDASGRSGAPRPAAAAPRPAASSSSSSSHDTASDPSEDRPVGRHLPRSEPVRLRIPKIWVDAPFTDLYIGPTGQLEAPPAADTNLVGWHAKGASPGETGTAVIAGHVDTKTSAAVFANLGELEKGDVFYVDRADGSTATFQVDDAQTYEKSDFPSDRVYDDTPRAEARLITCAGDYDRSARDYTDNLVVFAHLVR</sequence>
<dbReference type="SUPFAM" id="SSF63817">
    <property type="entry name" value="Sortase"/>
    <property type="match status" value="1"/>
</dbReference>